<dbReference type="InterPro" id="IPR046540">
    <property type="entry name" value="DMFA2_C"/>
</dbReference>
<dbReference type="InterPro" id="IPR006311">
    <property type="entry name" value="TAT_signal"/>
</dbReference>
<dbReference type="AlphaFoldDB" id="A0A934S1N3"/>
<comment type="caution">
    <text evidence="2">The sequence shown here is derived from an EMBL/GenBank/DDBJ whole genome shotgun (WGS) entry which is preliminary data.</text>
</comment>
<evidence type="ECO:0000313" key="3">
    <source>
        <dbReference type="Proteomes" id="UP000617628"/>
    </source>
</evidence>
<dbReference type="RefSeq" id="WP_200355673.1">
    <property type="nucleotide sequence ID" value="NZ_JAENIL010000018.1"/>
</dbReference>
<sequence length="536" mass="59509">MKKSNDPQRGLHRRDLIKGVTAAGLGLAAGSIGISQSIGKSNVSSSSRRNLIQIENSKPGTRDWQLTKTRQLPGKINKILNNGRCPWIEGYCSANSVRAGETLRVMVSTNPVSNFKLEIFRTGYYNGDGARLMKRFDDLEGKTQEDPPVGENYVRECNWDPSVEFEIPSDWLSGVYLGKLTAEKENIQSYVIFIVRDDRPCDFLFQCSELTWSAYNRWPADYSIYTDHPGFNTKGVPSGTVSFNRPYGLFTHPVNKHKTSGGSGEYLPWEFPLAYWMEQYGYDVSYISNIDTHADPKGLLRTKGFISVGHDEYWSVEMYDNVSKARDAGVNLAFFGGNSVLCVVPMMPSSDGTPNRAVRREGWFLPVPKKIPAAQKKVLQNQEGFEFNMGPDGAQLMGGRLDHQQKTGRGMGAGDWTCAMPDHWLFEGTGMKKGDSVRGLLGWEWHGAPAMDLPGMNIVAQGDATINGKTVGQYSSTLYDGPKGNVVFNAATIWWANGLSSPPGHKTPTRHGVAQQGVDERVQKITHNLFQRMLKA</sequence>
<evidence type="ECO:0000259" key="1">
    <source>
        <dbReference type="Pfam" id="PF20254"/>
    </source>
</evidence>
<dbReference type="PROSITE" id="PS51318">
    <property type="entry name" value="TAT"/>
    <property type="match status" value="1"/>
</dbReference>
<evidence type="ECO:0000313" key="2">
    <source>
        <dbReference type="EMBL" id="MBK1877458.1"/>
    </source>
</evidence>
<gene>
    <name evidence="2" type="ORF">JIN87_11315</name>
</gene>
<organism evidence="2 3">
    <name type="scientific">Pelagicoccus mobilis</name>
    <dbReference type="NCBI Taxonomy" id="415221"/>
    <lineage>
        <taxon>Bacteria</taxon>
        <taxon>Pseudomonadati</taxon>
        <taxon>Verrucomicrobiota</taxon>
        <taxon>Opitutia</taxon>
        <taxon>Puniceicoccales</taxon>
        <taxon>Pelagicoccaceae</taxon>
        <taxon>Pelagicoccus</taxon>
    </lineage>
</organism>
<keyword evidence="3" id="KW-1185">Reference proteome</keyword>
<accession>A0A934S1N3</accession>
<feature type="domain" description="N,N-dimethylformamidase beta subunit-like C-terminal" evidence="1">
    <location>
        <begin position="117"/>
        <end position="500"/>
    </location>
</feature>
<proteinExistence type="predicted"/>
<dbReference type="Pfam" id="PF20254">
    <property type="entry name" value="DMFA2_C"/>
    <property type="match status" value="1"/>
</dbReference>
<reference evidence="2" key="1">
    <citation type="submission" date="2021-01" db="EMBL/GenBank/DDBJ databases">
        <title>Modified the classification status of verrucomicrobia.</title>
        <authorList>
            <person name="Feng X."/>
        </authorList>
    </citation>
    <scope>NUCLEOTIDE SEQUENCE</scope>
    <source>
        <strain evidence="2">KCTC 13126</strain>
    </source>
</reference>
<dbReference type="Proteomes" id="UP000617628">
    <property type="component" value="Unassembled WGS sequence"/>
</dbReference>
<protein>
    <recommendedName>
        <fullName evidence="1">N,N-dimethylformamidase beta subunit-like C-terminal domain-containing protein</fullName>
    </recommendedName>
</protein>
<name>A0A934S1N3_9BACT</name>
<dbReference type="EMBL" id="JAENIL010000018">
    <property type="protein sequence ID" value="MBK1877458.1"/>
    <property type="molecule type" value="Genomic_DNA"/>
</dbReference>